<evidence type="ECO:0000313" key="2">
    <source>
        <dbReference type="Proteomes" id="UP000789525"/>
    </source>
</evidence>
<name>A0ACA9MXP2_9GLOM</name>
<keyword evidence="2" id="KW-1185">Reference proteome</keyword>
<accession>A0ACA9MXP2</accession>
<proteinExistence type="predicted"/>
<evidence type="ECO:0000313" key="1">
    <source>
        <dbReference type="EMBL" id="CAG8615457.1"/>
    </source>
</evidence>
<dbReference type="Proteomes" id="UP000789525">
    <property type="component" value="Unassembled WGS sequence"/>
</dbReference>
<comment type="caution">
    <text evidence="1">The sequence shown here is derived from an EMBL/GenBank/DDBJ whole genome shotgun (WGS) entry which is preliminary data.</text>
</comment>
<feature type="non-terminal residue" evidence="1">
    <location>
        <position position="1068"/>
    </location>
</feature>
<organism evidence="1 2">
    <name type="scientific">Acaulospora colombiana</name>
    <dbReference type="NCBI Taxonomy" id="27376"/>
    <lineage>
        <taxon>Eukaryota</taxon>
        <taxon>Fungi</taxon>
        <taxon>Fungi incertae sedis</taxon>
        <taxon>Mucoromycota</taxon>
        <taxon>Glomeromycotina</taxon>
        <taxon>Glomeromycetes</taxon>
        <taxon>Diversisporales</taxon>
        <taxon>Acaulosporaceae</taxon>
        <taxon>Acaulospora</taxon>
    </lineage>
</organism>
<feature type="non-terminal residue" evidence="1">
    <location>
        <position position="1"/>
    </location>
</feature>
<reference evidence="1" key="1">
    <citation type="submission" date="2021-06" db="EMBL/GenBank/DDBJ databases">
        <authorList>
            <person name="Kallberg Y."/>
            <person name="Tangrot J."/>
            <person name="Rosling A."/>
        </authorList>
    </citation>
    <scope>NUCLEOTIDE SEQUENCE</scope>
    <source>
        <strain evidence="1">CL356</strain>
    </source>
</reference>
<sequence>MFRIESNDFITTVTRKKRNAFVLVLALLSVPCPVAAFPVHRHHAARRLFDLGDLFRHGPRPFTVASSGPILLAAENATASATSSTPGAAGVTVTQTITETGYLFAAPSIPGFAEEGGSDGPYLGQTGRQQAIGPATPTMEVYPPVLLDFSNSVSVPDVPAVASSFLSTDSVVPDPSLDNALADPTTGAATSTSEALAAGSSQETPGATLSSIPESEAVIAAYYADWAVKQLAPEDVDFTRLNWIDFAFAIPNENFELIFTQDDSEDLLHRLVVTAHSKGRKAKLSIGGWTGSAHFSRAVRTSEGRMTLCGSIERVYDQFGLDGIDIDWEYPNGAGAGNEYSPDDAENLLTFLELLRETLPPSAKITAATALWPFAGKDGQPLRDVSRFARVLDWIMLMNYDVWGSSPEPGPNAPLSDECGTSTQPLANAKAAIQSWTEAGFPPAQIVLGIPAYGILSRSSADKLRTRDEAGDSRINDSPSTDHARTLESSTGELEMHNDEGGSDGQIQFGELVRQGALVRNNGGDYEAAGGFERRWDHCSSTVSHLICLIFTIPFPFSLLLSFLLVTNNKRAYSFFGLGINIRGYIGRLHWIRGYWDLGGGNTNLALASKALGRQLVRGSWRRWVGAGRWSKARLGYHEPTGQEEYTLSLSPLSTTTPPYLFTIWSFAANNLNMSFSYASIPPPDSPPLRATPLSPAPVRSDKRAKRHTAALSPSTFAADDLHVAGLNLNDDPLDLDGGRRSDSYLKQGGLYASNAIPRGGETLKRASSTIIPVPQLINSLPPHYRHPSPAPSSESATPSLMSSSISTHESLSSASSSGSMSCASSTSSHGASSIAPSVAPPTKGQQQSSNSCRKSIVPKLSLASLNNHNKSAGHGSSSNDSLSSGSEPLTPTGPTFSRSRLKLVSFRAILREDGDGSVGDVASTRNTDPTRPVFGICLRALNQTRCIVQTERLKELLKCRAFAGCGAKNKKRLKCGARRVPLTTTTTNKVRRDAHTINERFASLISNLPSIFPLVLMEDGPIDYDPSAAEAKPTHNQKTEGAAGDCRDYHAIVPGPKEKKGQIEKDN</sequence>
<gene>
    <name evidence="1" type="ORF">ACOLOM_LOCUS7151</name>
</gene>
<protein>
    <submittedName>
        <fullName evidence="1">568_t:CDS:1</fullName>
    </submittedName>
</protein>
<dbReference type="EMBL" id="CAJVPT010015968">
    <property type="protein sequence ID" value="CAG8615457.1"/>
    <property type="molecule type" value="Genomic_DNA"/>
</dbReference>